<keyword evidence="8" id="KW-0800">Toxin</keyword>
<dbReference type="Pfam" id="PF01850">
    <property type="entry name" value="PIN"/>
    <property type="match status" value="1"/>
</dbReference>
<sequence length="144" mass="15882">MIILDTNVVSEGFRPRPSEAVRRWLDEQRSADLWLCAPVLAELRFGVELLPPGQRRADLDRAITTAERDLFGGRVLSFDRDCAHQFGRIVAARRALGRPIAAMDAAIAAIALTHRMAVATRDVADFCDLGLELIDPFETHASAS</sequence>
<dbReference type="CDD" id="cd18731">
    <property type="entry name" value="PIN_NgFitB-like"/>
    <property type="match status" value="1"/>
</dbReference>
<evidence type="ECO:0000256" key="6">
    <source>
        <dbReference type="ARBA" id="ARBA00022842"/>
    </source>
</evidence>
<comment type="similarity">
    <text evidence="7 8">Belongs to the PINc/VapC protein family.</text>
</comment>
<protein>
    <recommendedName>
        <fullName evidence="8">Ribonuclease VapC</fullName>
        <shortName evidence="8">RNase VapC</shortName>
        <ecNumber evidence="8">3.1.-.-</ecNumber>
    </recommendedName>
    <alternativeName>
        <fullName evidence="8">Toxin VapC</fullName>
    </alternativeName>
</protein>
<dbReference type="Gene3D" id="3.40.50.1010">
    <property type="entry name" value="5'-nuclease"/>
    <property type="match status" value="1"/>
</dbReference>
<dbReference type="SUPFAM" id="SSF88723">
    <property type="entry name" value="PIN domain-like"/>
    <property type="match status" value="1"/>
</dbReference>
<comment type="function">
    <text evidence="8">Toxic component of a toxin-antitoxin (TA) system. An RNase.</text>
</comment>
<gene>
    <name evidence="8" type="primary">vapC</name>
    <name evidence="10" type="ORF">CH338_24545</name>
</gene>
<dbReference type="Proteomes" id="UP000248863">
    <property type="component" value="Unassembled WGS sequence"/>
</dbReference>
<dbReference type="InterPro" id="IPR029060">
    <property type="entry name" value="PIN-like_dom_sf"/>
</dbReference>
<evidence type="ECO:0000256" key="1">
    <source>
        <dbReference type="ARBA" id="ARBA00001946"/>
    </source>
</evidence>
<evidence type="ECO:0000256" key="3">
    <source>
        <dbReference type="ARBA" id="ARBA00022722"/>
    </source>
</evidence>
<evidence type="ECO:0000256" key="8">
    <source>
        <dbReference type="HAMAP-Rule" id="MF_00265"/>
    </source>
</evidence>
<keyword evidence="3 8" id="KW-0540">Nuclease</keyword>
<dbReference type="HAMAP" id="MF_00265">
    <property type="entry name" value="VapC_Nob1"/>
    <property type="match status" value="1"/>
</dbReference>
<comment type="caution">
    <text evidence="10">The sequence shown here is derived from an EMBL/GenBank/DDBJ whole genome shotgun (WGS) entry which is preliminary data.</text>
</comment>
<dbReference type="OrthoDB" id="7188375at2"/>
<feature type="binding site" evidence="8">
    <location>
        <position position="104"/>
    </location>
    <ligand>
        <name>Mg(2+)</name>
        <dbReference type="ChEBI" id="CHEBI:18420"/>
    </ligand>
</feature>
<feature type="binding site" evidence="8">
    <location>
        <position position="5"/>
    </location>
    <ligand>
        <name>Mg(2+)</name>
        <dbReference type="ChEBI" id="CHEBI:18420"/>
    </ligand>
</feature>
<evidence type="ECO:0000313" key="10">
    <source>
        <dbReference type="EMBL" id="RAI32235.1"/>
    </source>
</evidence>
<dbReference type="GO" id="GO:0016787">
    <property type="term" value="F:hydrolase activity"/>
    <property type="evidence" value="ECO:0007669"/>
    <property type="project" value="UniProtKB-KW"/>
</dbReference>
<dbReference type="InterPro" id="IPR002716">
    <property type="entry name" value="PIN_dom"/>
</dbReference>
<comment type="cofactor">
    <cofactor evidence="1 8">
        <name>Mg(2+)</name>
        <dbReference type="ChEBI" id="CHEBI:18420"/>
    </cofactor>
</comment>
<accession>A0A327K3D5</accession>
<dbReference type="EC" id="3.1.-.-" evidence="8"/>
<dbReference type="InterPro" id="IPR050556">
    <property type="entry name" value="Type_II_TA_system_RNase"/>
</dbReference>
<keyword evidence="11" id="KW-1185">Reference proteome</keyword>
<dbReference type="GO" id="GO:0004540">
    <property type="term" value="F:RNA nuclease activity"/>
    <property type="evidence" value="ECO:0007669"/>
    <property type="project" value="InterPro"/>
</dbReference>
<keyword evidence="2 8" id="KW-1277">Toxin-antitoxin system</keyword>
<dbReference type="InterPro" id="IPR022907">
    <property type="entry name" value="VapC_family"/>
</dbReference>
<dbReference type="EMBL" id="NPEU01000440">
    <property type="protein sequence ID" value="RAI32235.1"/>
    <property type="molecule type" value="Genomic_DNA"/>
</dbReference>
<dbReference type="PANTHER" id="PTHR33653:SF1">
    <property type="entry name" value="RIBONUCLEASE VAPC2"/>
    <property type="match status" value="1"/>
</dbReference>
<evidence type="ECO:0000256" key="7">
    <source>
        <dbReference type="ARBA" id="ARBA00038093"/>
    </source>
</evidence>
<dbReference type="PANTHER" id="PTHR33653">
    <property type="entry name" value="RIBONUCLEASE VAPC2"/>
    <property type="match status" value="1"/>
</dbReference>
<dbReference type="GO" id="GO:0000287">
    <property type="term" value="F:magnesium ion binding"/>
    <property type="evidence" value="ECO:0007669"/>
    <property type="project" value="UniProtKB-UniRule"/>
</dbReference>
<keyword evidence="5 8" id="KW-0378">Hydrolase</keyword>
<dbReference type="AlphaFoldDB" id="A0A327K3D5"/>
<evidence type="ECO:0000256" key="4">
    <source>
        <dbReference type="ARBA" id="ARBA00022723"/>
    </source>
</evidence>
<reference evidence="10 11" key="1">
    <citation type="submission" date="2017-07" db="EMBL/GenBank/DDBJ databases">
        <title>Draft Genome Sequences of Select Purple Nonsulfur Bacteria.</title>
        <authorList>
            <person name="Lasarre B."/>
            <person name="Mckinlay J.B."/>
        </authorList>
    </citation>
    <scope>NUCLEOTIDE SEQUENCE [LARGE SCALE GENOMIC DNA]</scope>
    <source>
        <strain evidence="10 11">DSM 11907</strain>
    </source>
</reference>
<proteinExistence type="inferred from homology"/>
<keyword evidence="6 8" id="KW-0460">Magnesium</keyword>
<keyword evidence="4 8" id="KW-0479">Metal-binding</keyword>
<evidence type="ECO:0000256" key="2">
    <source>
        <dbReference type="ARBA" id="ARBA00022649"/>
    </source>
</evidence>
<evidence type="ECO:0000256" key="5">
    <source>
        <dbReference type="ARBA" id="ARBA00022801"/>
    </source>
</evidence>
<dbReference type="GO" id="GO:0090729">
    <property type="term" value="F:toxin activity"/>
    <property type="evidence" value="ECO:0007669"/>
    <property type="project" value="UniProtKB-KW"/>
</dbReference>
<evidence type="ECO:0000259" key="9">
    <source>
        <dbReference type="Pfam" id="PF01850"/>
    </source>
</evidence>
<organism evidence="10 11">
    <name type="scientific">Rhodoplanes elegans</name>
    <dbReference type="NCBI Taxonomy" id="29408"/>
    <lineage>
        <taxon>Bacteria</taxon>
        <taxon>Pseudomonadati</taxon>
        <taxon>Pseudomonadota</taxon>
        <taxon>Alphaproteobacteria</taxon>
        <taxon>Hyphomicrobiales</taxon>
        <taxon>Nitrobacteraceae</taxon>
        <taxon>Rhodoplanes</taxon>
    </lineage>
</organism>
<dbReference type="RefSeq" id="WP_111359687.1">
    <property type="nucleotide sequence ID" value="NZ_NHSK01000232.1"/>
</dbReference>
<feature type="domain" description="PIN" evidence="9">
    <location>
        <begin position="2"/>
        <end position="123"/>
    </location>
</feature>
<name>A0A327K3D5_9BRAD</name>
<evidence type="ECO:0000313" key="11">
    <source>
        <dbReference type="Proteomes" id="UP000248863"/>
    </source>
</evidence>